<dbReference type="RefSeq" id="WP_090708472.1">
    <property type="nucleotide sequence ID" value="NZ_FOVM01000001.1"/>
</dbReference>
<dbReference type="STRING" id="995034.SAMN05216219_0493"/>
<evidence type="ECO:0000313" key="2">
    <source>
        <dbReference type="EMBL" id="SFN41099.1"/>
    </source>
</evidence>
<gene>
    <name evidence="2" type="ORF">SAMN05216219_0493</name>
</gene>
<feature type="compositionally biased region" description="Low complexity" evidence="1">
    <location>
        <begin position="112"/>
        <end position="121"/>
    </location>
</feature>
<dbReference type="EMBL" id="FOVM01000001">
    <property type="protein sequence ID" value="SFN41099.1"/>
    <property type="molecule type" value="Genomic_DNA"/>
</dbReference>
<evidence type="ECO:0008006" key="4">
    <source>
        <dbReference type="Google" id="ProtNLM"/>
    </source>
</evidence>
<dbReference type="Proteomes" id="UP000198867">
    <property type="component" value="Unassembled WGS sequence"/>
</dbReference>
<evidence type="ECO:0000313" key="3">
    <source>
        <dbReference type="Proteomes" id="UP000198867"/>
    </source>
</evidence>
<protein>
    <recommendedName>
        <fullName evidence="4">YtxH domain-containing protein</fullName>
    </recommendedName>
</protein>
<reference evidence="3" key="1">
    <citation type="submission" date="2016-10" db="EMBL/GenBank/DDBJ databases">
        <authorList>
            <person name="Varghese N."/>
            <person name="Submissions S."/>
        </authorList>
    </citation>
    <scope>NUCLEOTIDE SEQUENCE [LARGE SCALE GENOMIC DNA]</scope>
    <source>
        <strain evidence="3">CGMCC 1.11101</strain>
    </source>
</reference>
<sequence>MRGKLIFVAGLATGYVLGSRAGRARYEQIKKNWLKVWETDAVQEKVELVEDFAKSRASDLPKALYAGVKKVTGAINGEGTSGRKTGSEPSRTTSTSTTTDASSYTPPIPGQTSTSTSSTTN</sequence>
<name>A0A1I4YTY3_9MICO</name>
<dbReference type="OrthoDB" id="5125216at2"/>
<accession>A0A1I4YTY3</accession>
<keyword evidence="3" id="KW-1185">Reference proteome</keyword>
<organism evidence="2 3">
    <name type="scientific">Mycetocola miduiensis</name>
    <dbReference type="NCBI Taxonomy" id="995034"/>
    <lineage>
        <taxon>Bacteria</taxon>
        <taxon>Bacillati</taxon>
        <taxon>Actinomycetota</taxon>
        <taxon>Actinomycetes</taxon>
        <taxon>Micrococcales</taxon>
        <taxon>Microbacteriaceae</taxon>
        <taxon>Mycetocola</taxon>
    </lineage>
</organism>
<feature type="region of interest" description="Disordered" evidence="1">
    <location>
        <begin position="74"/>
        <end position="121"/>
    </location>
</feature>
<dbReference type="AlphaFoldDB" id="A0A1I4YTY3"/>
<proteinExistence type="predicted"/>
<feature type="compositionally biased region" description="Low complexity" evidence="1">
    <location>
        <begin position="87"/>
        <end position="105"/>
    </location>
</feature>
<evidence type="ECO:0000256" key="1">
    <source>
        <dbReference type="SAM" id="MobiDB-lite"/>
    </source>
</evidence>